<dbReference type="SUPFAM" id="SSF49313">
    <property type="entry name" value="Cadherin-like"/>
    <property type="match status" value="4"/>
</dbReference>
<dbReference type="InterPro" id="IPR025592">
    <property type="entry name" value="DUF4347"/>
</dbReference>
<keyword evidence="11" id="KW-1185">Reference proteome</keyword>
<dbReference type="PANTHER" id="PTHR24025:SF23">
    <property type="entry name" value="NEURAL-CADHERIN"/>
    <property type="match status" value="1"/>
</dbReference>
<dbReference type="Proteomes" id="UP000269265">
    <property type="component" value="Unassembled WGS sequence"/>
</dbReference>
<protein>
    <submittedName>
        <fullName evidence="10">DUF4347 domain-containing protein</fullName>
    </submittedName>
</protein>
<feature type="domain" description="Cadherin" evidence="9">
    <location>
        <begin position="817"/>
        <end position="910"/>
    </location>
</feature>
<keyword evidence="3" id="KW-0677">Repeat</keyword>
<dbReference type="PROSITE" id="PS50268">
    <property type="entry name" value="CADHERIN_2"/>
    <property type="match status" value="4"/>
</dbReference>
<feature type="compositionally biased region" description="Pro residues" evidence="8">
    <location>
        <begin position="1355"/>
        <end position="1381"/>
    </location>
</feature>
<evidence type="ECO:0000313" key="10">
    <source>
        <dbReference type="EMBL" id="RRS05463.1"/>
    </source>
</evidence>
<feature type="domain" description="Cadherin" evidence="9">
    <location>
        <begin position="471"/>
        <end position="564"/>
    </location>
</feature>
<dbReference type="NCBIfam" id="NF012209">
    <property type="entry name" value="LEPR-8K"/>
    <property type="match status" value="1"/>
</dbReference>
<dbReference type="InterPro" id="IPR050971">
    <property type="entry name" value="Cadherin-domain_protein"/>
</dbReference>
<dbReference type="Pfam" id="PF16184">
    <property type="entry name" value="Cadherin_3"/>
    <property type="match status" value="1"/>
</dbReference>
<keyword evidence="4" id="KW-0106">Calcium</keyword>
<keyword evidence="2" id="KW-0812">Transmembrane</keyword>
<sequence length="1381" mass="140137">MRAASPHHRPIVEVLEPKLLYSADLAPLAMGADSVGLLDNPVATQNVQALTHGTATHEVVFIDASVPELGALQRDFAAQQATGRDIEVIVIRSDEDGLARISEVLQAQQNVAAVHLISHGSDGQVQLGSTVLDAQTLLQRASDVAQWGSAFSADGDLLIYGCDVAQSSGGRALLQDLAALTGADVAASNDSTGQQALGGDWVLEAHTGTIEADIALSSTAQDSWSHTLALGLTPPVITSNGGGSTATIQVNENTTAVTTVTAMLLDNATSTLTYSITGGGDAGKFKIDASSGVLSFRNAPNYESPTDTNGDNAYKVVVSVSDGYNSDSQNITVDVQNVNEAPVITSGGGDGYTVVNVATGTTTITQSHAIDPEGDAVTYAIGTSSDSGLMTIDANTGVLRFKNPVDINQDQSYTGNNVYQVFVYAIDTSGAYDVQWVLIQITDPSPVNQTPVIDSHGGGDMATLTVLEGQTSVTTLHATDSDSTTLSYSIIGGVDQALFDINTATGVLTFRAAPDATAPLDADQDNVYAVIVSVTDGNSSDSQALNIQVQAYNRAPVNTLPPSLGAQEDTTKAITGLSVNDVDARNNAITVSLEVQHGTLSVRDDVAAGLQASQIQYGSPRQVTLTGTVAEINATLAALDGVLYQGDADFNGSDTLIMVSNDQGHSGLASNGTQPSAPLTDTDQATITIAAVDDAPSITTNTLNISQGGTAIPDIQLSDVDSSTAAVGVRVQSISGGQFIDTVTGLTVAQFTLGQLQAGTIAFVHTGGATAPSYTLVAFDASGDSAVSSATVTFNATPVITSDGGGATATVNVTEFNTQVTTVQASDTDSGTLSYAIVGGVDQAFFSIDTATGSLSFAVTPDVGTAPFDTHARDYTVIVAASDGSTSAQQTLTVHLNTFNRAPSNTLPTSGYSTAEDTPLVLGGLRIDDLEAGGNDITVTLSVQHGTLSVRTDVDGGLVAGQLQHAANGRSVVLTGTVAAINATLADSQGLLYRPDADVNGIDTLTMVSSDLGHSGLDSSGTQASGPLTTTSQTAIAIAAVDDAPVLTINTLAIDQNGSATPVVQVSDVDTPASALALSVQNLSGGRFVHVDSGATVTQFSLADAQAGLITFVHDGSGEAPAYVLVVSDGHASVSSAATVSFTPAPVAPATGTSPSTTSGSDASSSSTGNSSEAPATSEAAASGVAALPAQGAASLPVAGPADAPQAYTPPADIRVDAPLVKVSIDGAERATNINAAPTAGTEAFQYSWSSSLAAPGAAEDLRRNLDALHDQLQDSGLERRHVVASSIALSTGLSVGYVIWLIRGGALLGSMLSAMPAWQMIDPLPVLHRGGGRGQSIDLGDGDATVENLFDGDAPPPPPPPPPPPSVIPPVPPQPPEARA</sequence>
<evidence type="ECO:0000256" key="6">
    <source>
        <dbReference type="ARBA" id="ARBA00022989"/>
    </source>
</evidence>
<dbReference type="Pfam" id="PF00028">
    <property type="entry name" value="Cadherin"/>
    <property type="match status" value="2"/>
</dbReference>
<proteinExistence type="predicted"/>
<dbReference type="InterPro" id="IPR053786">
    <property type="entry name" value="LEPRxLL_CS"/>
</dbReference>
<evidence type="ECO:0000256" key="4">
    <source>
        <dbReference type="ARBA" id="ARBA00022837"/>
    </source>
</evidence>
<keyword evidence="5" id="KW-0130">Cell adhesion</keyword>
<dbReference type="SMART" id="SM00112">
    <property type="entry name" value="CA"/>
    <property type="match status" value="4"/>
</dbReference>
<feature type="domain" description="Cadherin" evidence="9">
    <location>
        <begin position="242"/>
        <end position="344"/>
    </location>
</feature>
<organism evidence="10 11">
    <name type="scientific">Aquabacterium soli</name>
    <dbReference type="NCBI Taxonomy" id="2493092"/>
    <lineage>
        <taxon>Bacteria</taxon>
        <taxon>Pseudomonadati</taxon>
        <taxon>Pseudomonadota</taxon>
        <taxon>Betaproteobacteria</taxon>
        <taxon>Burkholderiales</taxon>
        <taxon>Aquabacterium</taxon>
    </lineage>
</organism>
<gene>
    <name evidence="10" type="ORF">EIP75_04435</name>
</gene>
<evidence type="ECO:0000256" key="3">
    <source>
        <dbReference type="ARBA" id="ARBA00022737"/>
    </source>
</evidence>
<evidence type="ECO:0000256" key="1">
    <source>
        <dbReference type="ARBA" id="ARBA00004370"/>
    </source>
</evidence>
<dbReference type="RefSeq" id="WP_125242031.1">
    <property type="nucleotide sequence ID" value="NZ_RSED01000003.1"/>
</dbReference>
<comment type="subcellular location">
    <subcellularLocation>
        <location evidence="1">Membrane</location>
    </subcellularLocation>
</comment>
<dbReference type="OrthoDB" id="6091599at2"/>
<accession>A0A3R8SAZ4</accession>
<evidence type="ECO:0000256" key="2">
    <source>
        <dbReference type="ARBA" id="ARBA00022692"/>
    </source>
</evidence>
<feature type="region of interest" description="Disordered" evidence="8">
    <location>
        <begin position="1147"/>
        <end position="1183"/>
    </location>
</feature>
<dbReference type="Gene3D" id="2.60.40.60">
    <property type="entry name" value="Cadherins"/>
    <property type="match status" value="4"/>
</dbReference>
<feature type="domain" description="Cadherin" evidence="9">
    <location>
        <begin position="356"/>
        <end position="453"/>
    </location>
</feature>
<dbReference type="Pfam" id="PF14252">
    <property type="entry name" value="DUF4347"/>
    <property type="match status" value="1"/>
</dbReference>
<dbReference type="GO" id="GO:0005509">
    <property type="term" value="F:calcium ion binding"/>
    <property type="evidence" value="ECO:0007669"/>
    <property type="project" value="InterPro"/>
</dbReference>
<feature type="region of interest" description="Disordered" evidence="8">
    <location>
        <begin position="1333"/>
        <end position="1381"/>
    </location>
</feature>
<dbReference type="PANTHER" id="PTHR24025">
    <property type="entry name" value="DESMOGLEIN FAMILY MEMBER"/>
    <property type="match status" value="1"/>
</dbReference>
<evidence type="ECO:0000256" key="5">
    <source>
        <dbReference type="ARBA" id="ARBA00022889"/>
    </source>
</evidence>
<dbReference type="InterPro" id="IPR002126">
    <property type="entry name" value="Cadherin-like_dom"/>
</dbReference>
<dbReference type="GO" id="GO:0016020">
    <property type="term" value="C:membrane"/>
    <property type="evidence" value="ECO:0007669"/>
    <property type="project" value="UniProtKB-SubCell"/>
</dbReference>
<keyword evidence="6" id="KW-1133">Transmembrane helix</keyword>
<dbReference type="EMBL" id="RSED01000003">
    <property type="protein sequence ID" value="RRS05463.1"/>
    <property type="molecule type" value="Genomic_DNA"/>
</dbReference>
<dbReference type="CDD" id="cd11304">
    <property type="entry name" value="Cadherin_repeat"/>
    <property type="match status" value="4"/>
</dbReference>
<evidence type="ECO:0000313" key="11">
    <source>
        <dbReference type="Proteomes" id="UP000269265"/>
    </source>
</evidence>
<keyword evidence="7" id="KW-0472">Membrane</keyword>
<evidence type="ECO:0000259" key="9">
    <source>
        <dbReference type="PROSITE" id="PS50268"/>
    </source>
</evidence>
<evidence type="ECO:0000256" key="7">
    <source>
        <dbReference type="ARBA" id="ARBA00023136"/>
    </source>
</evidence>
<dbReference type="GO" id="GO:0005911">
    <property type="term" value="C:cell-cell junction"/>
    <property type="evidence" value="ECO:0007669"/>
    <property type="project" value="TreeGrafter"/>
</dbReference>
<dbReference type="InterPro" id="IPR015919">
    <property type="entry name" value="Cadherin-like_sf"/>
</dbReference>
<dbReference type="GO" id="GO:0007156">
    <property type="term" value="P:homophilic cell adhesion via plasma membrane adhesion molecules"/>
    <property type="evidence" value="ECO:0007669"/>
    <property type="project" value="InterPro"/>
</dbReference>
<name>A0A3R8SAZ4_9BURK</name>
<evidence type="ECO:0000256" key="8">
    <source>
        <dbReference type="SAM" id="MobiDB-lite"/>
    </source>
</evidence>
<reference evidence="10 11" key="1">
    <citation type="submission" date="2018-12" db="EMBL/GenBank/DDBJ databases">
        <title>The whole draft genome of Aquabacterium sp. SJQ9.</title>
        <authorList>
            <person name="Sun L."/>
            <person name="Gao X."/>
            <person name="Chen W."/>
            <person name="Huang K."/>
        </authorList>
    </citation>
    <scope>NUCLEOTIDE SEQUENCE [LARGE SCALE GENOMIC DNA]</scope>
    <source>
        <strain evidence="10 11">SJQ9</strain>
    </source>
</reference>
<comment type="caution">
    <text evidence="10">The sequence shown here is derived from an EMBL/GenBank/DDBJ whole genome shotgun (WGS) entry which is preliminary data.</text>
</comment>